<proteinExistence type="predicted"/>
<dbReference type="EMBL" id="JBHMBH010000019">
    <property type="protein sequence ID" value="MFB9714040.1"/>
    <property type="molecule type" value="Genomic_DNA"/>
</dbReference>
<accession>A0ABV5UR97</accession>
<protein>
    <submittedName>
        <fullName evidence="1">Uncharacterized protein</fullName>
    </submittedName>
</protein>
<name>A0ABV5UR97_9MICC</name>
<keyword evidence="2" id="KW-1185">Reference proteome</keyword>
<dbReference type="Proteomes" id="UP001589536">
    <property type="component" value="Unassembled WGS sequence"/>
</dbReference>
<evidence type="ECO:0000313" key="2">
    <source>
        <dbReference type="Proteomes" id="UP001589536"/>
    </source>
</evidence>
<organism evidence="1 2">
    <name type="scientific">Arthrobacter methylotrophus</name>
    <dbReference type="NCBI Taxonomy" id="121291"/>
    <lineage>
        <taxon>Bacteria</taxon>
        <taxon>Bacillati</taxon>
        <taxon>Actinomycetota</taxon>
        <taxon>Actinomycetes</taxon>
        <taxon>Micrococcales</taxon>
        <taxon>Micrococcaceae</taxon>
        <taxon>Arthrobacter</taxon>
    </lineage>
</organism>
<sequence length="126" mass="14108">MTEPDEVIDDDGYPTDEALDHLRTFTGTTEEFVTYVRSLMYNGLSVLEDFTNDFGRPEKRLTLITAGWSGCESVVGTLCETMFHLMFWESSFRGGKHTFTFSPAQWEMSLSWGIPAAGSAEQSATN</sequence>
<reference evidence="1 2" key="1">
    <citation type="submission" date="2024-09" db="EMBL/GenBank/DDBJ databases">
        <authorList>
            <person name="Sun Q."/>
            <person name="Mori K."/>
        </authorList>
    </citation>
    <scope>NUCLEOTIDE SEQUENCE [LARGE SCALE GENOMIC DNA]</scope>
    <source>
        <strain evidence="1 2">JCM 13519</strain>
    </source>
</reference>
<evidence type="ECO:0000313" key="1">
    <source>
        <dbReference type="EMBL" id="MFB9714040.1"/>
    </source>
</evidence>
<gene>
    <name evidence="1" type="ORF">ACFFPI_07700</name>
</gene>
<dbReference type="RefSeq" id="WP_345042923.1">
    <property type="nucleotide sequence ID" value="NZ_BAABED010000001.1"/>
</dbReference>
<comment type="caution">
    <text evidence="1">The sequence shown here is derived from an EMBL/GenBank/DDBJ whole genome shotgun (WGS) entry which is preliminary data.</text>
</comment>